<comment type="catalytic activity">
    <reaction evidence="2">
        <text>O-phospho-L-seryl-[protein] + H2O = L-seryl-[protein] + phosphate</text>
        <dbReference type="Rhea" id="RHEA:20629"/>
        <dbReference type="Rhea" id="RHEA-COMP:9863"/>
        <dbReference type="Rhea" id="RHEA-COMP:11604"/>
        <dbReference type="ChEBI" id="CHEBI:15377"/>
        <dbReference type="ChEBI" id="CHEBI:29999"/>
        <dbReference type="ChEBI" id="CHEBI:43474"/>
        <dbReference type="ChEBI" id="CHEBI:83421"/>
        <dbReference type="EC" id="3.1.3.16"/>
    </reaction>
</comment>
<feature type="domain" description="PPM-type phosphatase" evidence="4">
    <location>
        <begin position="47"/>
        <end position="303"/>
    </location>
</feature>
<dbReference type="Gene3D" id="3.60.40.10">
    <property type="entry name" value="PPM-type phosphatase domain"/>
    <property type="match status" value="1"/>
</dbReference>
<organism evidence="5 6">
    <name type="scientific">Fasciola hepatica</name>
    <name type="common">Liver fluke</name>
    <dbReference type="NCBI Taxonomy" id="6192"/>
    <lineage>
        <taxon>Eukaryota</taxon>
        <taxon>Metazoa</taxon>
        <taxon>Spiralia</taxon>
        <taxon>Lophotrochozoa</taxon>
        <taxon>Platyhelminthes</taxon>
        <taxon>Trematoda</taxon>
        <taxon>Digenea</taxon>
        <taxon>Plagiorchiida</taxon>
        <taxon>Echinostomata</taxon>
        <taxon>Echinostomatoidea</taxon>
        <taxon>Fasciolidae</taxon>
        <taxon>Fasciola</taxon>
    </lineage>
</organism>
<feature type="chain" id="PRO_5020028764" description="Protein phosphatase" evidence="3">
    <location>
        <begin position="17"/>
        <end position="361"/>
    </location>
</feature>
<dbReference type="InterPro" id="IPR036457">
    <property type="entry name" value="PPM-type-like_dom_sf"/>
</dbReference>
<keyword evidence="2" id="KW-0479">Metal-binding</keyword>
<comment type="caution">
    <text evidence="5">The sequence shown here is derived from an EMBL/GenBank/DDBJ whole genome shotgun (WGS) entry which is preliminary data.</text>
</comment>
<dbReference type="InterPro" id="IPR039123">
    <property type="entry name" value="PPTC7"/>
</dbReference>
<dbReference type="AlphaFoldDB" id="A0A4E0QX64"/>
<sequence>MSRLLSHLRLLLRSVAQITDLQTYRPLRRAFRLSLLTAVAGYDNKRNSHSSRLRSNWAFGDDACFLAHSDSSYVLGVADGVGGWRTYGVDPGRFSRAIVRNCERLVNTGRFKPDQPELLIAHSYEDVLTSKDPIMGSATLCVIALHRRDHKLYAATLGDSGYLVVRQGHIVQRSAHQKHTFNTPFQLASPLPVQTSHFYRDLPTQAAQSSINIEPGDLLVVGTDGLFDNLTDTMILQELAKVKLEHNDPLESLHQCAHRLVDRARMAAFVPDFLSPFASEARRYGINIAGGVSGDITVILGLVINGDEIHAVEITDAPTTERTSRSLGRRRVHRWSESDLESMLAAPILRSTSHSVPRQQP</sequence>
<accession>A0A4E0QX64</accession>
<keyword evidence="2" id="KW-0464">Manganese</keyword>
<dbReference type="EMBL" id="JXXN02005609">
    <property type="protein sequence ID" value="THD19789.1"/>
    <property type="molecule type" value="Genomic_DNA"/>
</dbReference>
<dbReference type="SMART" id="SM00332">
    <property type="entry name" value="PP2Cc"/>
    <property type="match status" value="1"/>
</dbReference>
<evidence type="ECO:0000256" key="2">
    <source>
        <dbReference type="RuleBase" id="RU366020"/>
    </source>
</evidence>
<keyword evidence="6" id="KW-1185">Reference proteome</keyword>
<keyword evidence="2" id="KW-0378">Hydrolase</keyword>
<keyword evidence="3" id="KW-0732">Signal</keyword>
<keyword evidence="2" id="KW-0904">Protein phosphatase</keyword>
<dbReference type="EC" id="3.1.3.16" evidence="2"/>
<comment type="cofactor">
    <cofactor evidence="2">
        <name>Mn(2+)</name>
        <dbReference type="ChEBI" id="CHEBI:29035"/>
    </cofactor>
</comment>
<comment type="cofactor">
    <cofactor evidence="2">
        <name>Mg(2+)</name>
        <dbReference type="ChEBI" id="CHEBI:18420"/>
    </cofactor>
</comment>
<protein>
    <recommendedName>
        <fullName evidence="2">Protein phosphatase</fullName>
        <ecNumber evidence="2">3.1.3.16</ecNumber>
    </recommendedName>
</protein>
<feature type="signal peptide" evidence="3">
    <location>
        <begin position="1"/>
        <end position="16"/>
    </location>
</feature>
<dbReference type="PANTHER" id="PTHR12320:SF1">
    <property type="entry name" value="PROTEIN PHOSPHATASE PTC7 HOMOLOG"/>
    <property type="match status" value="1"/>
</dbReference>
<evidence type="ECO:0000256" key="1">
    <source>
        <dbReference type="ARBA" id="ARBA00006702"/>
    </source>
</evidence>
<dbReference type="InterPro" id="IPR001932">
    <property type="entry name" value="PPM-type_phosphatase-like_dom"/>
</dbReference>
<dbReference type="GO" id="GO:0005739">
    <property type="term" value="C:mitochondrion"/>
    <property type="evidence" value="ECO:0007669"/>
    <property type="project" value="TreeGrafter"/>
</dbReference>
<evidence type="ECO:0000256" key="3">
    <source>
        <dbReference type="SAM" id="SignalP"/>
    </source>
</evidence>
<evidence type="ECO:0000313" key="6">
    <source>
        <dbReference type="Proteomes" id="UP000230066"/>
    </source>
</evidence>
<reference evidence="5" key="1">
    <citation type="submission" date="2019-03" db="EMBL/GenBank/DDBJ databases">
        <title>Improved annotation for the trematode Fasciola hepatica.</title>
        <authorList>
            <person name="Choi Y.-J."/>
            <person name="Martin J."/>
            <person name="Mitreva M."/>
        </authorList>
    </citation>
    <scope>NUCLEOTIDE SEQUENCE [LARGE SCALE GENOMIC DNA]</scope>
</reference>
<dbReference type="Proteomes" id="UP000230066">
    <property type="component" value="Unassembled WGS sequence"/>
</dbReference>
<dbReference type="PANTHER" id="PTHR12320">
    <property type="entry name" value="PROTEIN PHOSPHATASE 2C"/>
    <property type="match status" value="1"/>
</dbReference>
<evidence type="ECO:0000259" key="4">
    <source>
        <dbReference type="PROSITE" id="PS51746"/>
    </source>
</evidence>
<dbReference type="GO" id="GO:0004722">
    <property type="term" value="F:protein serine/threonine phosphatase activity"/>
    <property type="evidence" value="ECO:0007669"/>
    <property type="project" value="UniProtKB-EC"/>
</dbReference>
<comment type="similarity">
    <text evidence="1 2">Belongs to the PP2C family.</text>
</comment>
<proteinExistence type="inferred from homology"/>
<dbReference type="Pfam" id="PF13672">
    <property type="entry name" value="PP2C_2"/>
    <property type="match status" value="1"/>
</dbReference>
<evidence type="ECO:0000313" key="5">
    <source>
        <dbReference type="EMBL" id="THD19789.1"/>
    </source>
</evidence>
<gene>
    <name evidence="5" type="ORF">D915_009411</name>
</gene>
<comment type="catalytic activity">
    <reaction evidence="2">
        <text>O-phospho-L-threonyl-[protein] + H2O = L-threonyl-[protein] + phosphate</text>
        <dbReference type="Rhea" id="RHEA:47004"/>
        <dbReference type="Rhea" id="RHEA-COMP:11060"/>
        <dbReference type="Rhea" id="RHEA-COMP:11605"/>
        <dbReference type="ChEBI" id="CHEBI:15377"/>
        <dbReference type="ChEBI" id="CHEBI:30013"/>
        <dbReference type="ChEBI" id="CHEBI:43474"/>
        <dbReference type="ChEBI" id="CHEBI:61977"/>
        <dbReference type="EC" id="3.1.3.16"/>
    </reaction>
</comment>
<keyword evidence="2" id="KW-0460">Magnesium</keyword>
<dbReference type="GO" id="GO:0046872">
    <property type="term" value="F:metal ion binding"/>
    <property type="evidence" value="ECO:0007669"/>
    <property type="project" value="UniProtKB-UniRule"/>
</dbReference>
<dbReference type="SMART" id="SM00331">
    <property type="entry name" value="PP2C_SIG"/>
    <property type="match status" value="1"/>
</dbReference>
<dbReference type="SUPFAM" id="SSF81606">
    <property type="entry name" value="PP2C-like"/>
    <property type="match status" value="1"/>
</dbReference>
<name>A0A4E0QX64_FASHE</name>
<dbReference type="PROSITE" id="PS51746">
    <property type="entry name" value="PPM_2"/>
    <property type="match status" value="1"/>
</dbReference>